<keyword evidence="9" id="KW-1185">Reference proteome</keyword>
<keyword evidence="4" id="KW-0547">Nucleotide-binding</keyword>
<keyword evidence="6" id="KW-0067">ATP-binding</keyword>
<feature type="domain" description="Protein kinase" evidence="7">
    <location>
        <begin position="20"/>
        <end position="310"/>
    </location>
</feature>
<evidence type="ECO:0000256" key="5">
    <source>
        <dbReference type="ARBA" id="ARBA00022777"/>
    </source>
</evidence>
<dbReference type="InterPro" id="IPR011009">
    <property type="entry name" value="Kinase-like_dom_sf"/>
</dbReference>
<evidence type="ECO:0000256" key="6">
    <source>
        <dbReference type="ARBA" id="ARBA00022840"/>
    </source>
</evidence>
<dbReference type="PROSITE" id="PS50011">
    <property type="entry name" value="PROTEIN_KINASE_DOM"/>
    <property type="match status" value="1"/>
</dbReference>
<accession>A0ABQ3X897</accession>
<dbReference type="InterPro" id="IPR000719">
    <property type="entry name" value="Prot_kinase_dom"/>
</dbReference>
<comment type="caution">
    <text evidence="8">The sequence shown here is derived from an EMBL/GenBank/DDBJ whole genome shotgun (WGS) entry which is preliminary data.</text>
</comment>
<proteinExistence type="predicted"/>
<dbReference type="SUPFAM" id="SSF56112">
    <property type="entry name" value="Protein kinase-like (PK-like)"/>
    <property type="match status" value="1"/>
</dbReference>
<keyword evidence="5" id="KW-0418">Kinase</keyword>
<dbReference type="SMART" id="SM00220">
    <property type="entry name" value="S_TKc"/>
    <property type="match status" value="1"/>
</dbReference>
<dbReference type="CDD" id="cd00254">
    <property type="entry name" value="LT-like"/>
    <property type="match status" value="1"/>
</dbReference>
<dbReference type="EC" id="2.7.11.1" evidence="1"/>
<evidence type="ECO:0000256" key="3">
    <source>
        <dbReference type="ARBA" id="ARBA00022679"/>
    </source>
</evidence>
<name>A0ABQ3X897_9ACTN</name>
<evidence type="ECO:0000313" key="8">
    <source>
        <dbReference type="EMBL" id="GID54679.1"/>
    </source>
</evidence>
<dbReference type="InterPro" id="IPR023346">
    <property type="entry name" value="Lysozyme-like_dom_sf"/>
</dbReference>
<dbReference type="SUPFAM" id="SSF53955">
    <property type="entry name" value="Lysozyme-like"/>
    <property type="match status" value="1"/>
</dbReference>
<dbReference type="RefSeq" id="WP_203795769.1">
    <property type="nucleotide sequence ID" value="NZ_BAAAQE010000036.1"/>
</dbReference>
<dbReference type="Pfam" id="PF00069">
    <property type="entry name" value="Pkinase"/>
    <property type="match status" value="1"/>
</dbReference>
<gene>
    <name evidence="8" type="ORF">Aco03nite_030830</name>
</gene>
<dbReference type="Gene3D" id="1.10.510.10">
    <property type="entry name" value="Transferase(Phosphotransferase) domain 1"/>
    <property type="match status" value="1"/>
</dbReference>
<protein>
    <recommendedName>
        <fullName evidence="1">non-specific serine/threonine protein kinase</fullName>
        <ecNumber evidence="1">2.7.11.1</ecNumber>
    </recommendedName>
</protein>
<evidence type="ECO:0000256" key="4">
    <source>
        <dbReference type="ARBA" id="ARBA00022741"/>
    </source>
</evidence>
<dbReference type="PANTHER" id="PTHR43289">
    <property type="entry name" value="MITOGEN-ACTIVATED PROTEIN KINASE KINASE KINASE 20-RELATED"/>
    <property type="match status" value="1"/>
</dbReference>
<keyword evidence="2" id="KW-0723">Serine/threonine-protein kinase</keyword>
<evidence type="ECO:0000256" key="2">
    <source>
        <dbReference type="ARBA" id="ARBA00022527"/>
    </source>
</evidence>
<dbReference type="Gene3D" id="1.10.530.10">
    <property type="match status" value="1"/>
</dbReference>
<sequence>MTSTAGWSVDVPTGYRVGGWTVTAPIATGGWGSVYAATGDGSVYAASGDGSVYAASGDGEAALKFLPTGTVTPRQVAHLADVAARERRGHEQLSHPHLVRAREIRTVDDPENTALDGALVIVMERAEASLRDRLREAGGGPVPDAARLLEEICDALAYLHGRDWVHGDLKPANVLLMPGGSARLADFGLAGEFDGTHAYLPPMASPDYVPPERWTESLGEHGVAVRPSADVWAFGITAHLLLTGAFPFPGGTPQARLAAAAEYAAGSAPPALSPTLPPEWHDLIRDCLAPTHAERARHGSPELLERIRRIRAGAAPPGRIRRIHVAAAAVALTTVAAAGIVYAGRSTPPPEVYRADLLRHGAGVPDEYRRLIVDAGTACAEPGITPALIAAMLKAESDFDPNLNDPAKDEYGIARWTPSVLRYYLPEGQRDQVPAPPFPPDVSIPAVGRYLCFLAPRLSTVPGDPGLLLAAAYRTSATKVVEAGGPPPKTVEYTTRVGAFRQTFTP</sequence>
<evidence type="ECO:0000259" key="7">
    <source>
        <dbReference type="PROSITE" id="PS50011"/>
    </source>
</evidence>
<evidence type="ECO:0000313" key="9">
    <source>
        <dbReference type="Proteomes" id="UP000612282"/>
    </source>
</evidence>
<dbReference type="CDD" id="cd14014">
    <property type="entry name" value="STKc_PknB_like"/>
    <property type="match status" value="1"/>
</dbReference>
<dbReference type="Proteomes" id="UP000612282">
    <property type="component" value="Unassembled WGS sequence"/>
</dbReference>
<organism evidence="8 9">
    <name type="scientific">Actinoplanes couchii</name>
    <dbReference type="NCBI Taxonomy" id="403638"/>
    <lineage>
        <taxon>Bacteria</taxon>
        <taxon>Bacillati</taxon>
        <taxon>Actinomycetota</taxon>
        <taxon>Actinomycetes</taxon>
        <taxon>Micromonosporales</taxon>
        <taxon>Micromonosporaceae</taxon>
        <taxon>Actinoplanes</taxon>
    </lineage>
</organism>
<reference evidence="8 9" key="1">
    <citation type="submission" date="2021-01" db="EMBL/GenBank/DDBJ databases">
        <title>Whole genome shotgun sequence of Actinoplanes couchii NBRC 106145.</title>
        <authorList>
            <person name="Komaki H."/>
            <person name="Tamura T."/>
        </authorList>
    </citation>
    <scope>NUCLEOTIDE SEQUENCE [LARGE SCALE GENOMIC DNA]</scope>
    <source>
        <strain evidence="8 9">NBRC 106145</strain>
    </source>
</reference>
<dbReference type="EMBL" id="BOMG01000042">
    <property type="protein sequence ID" value="GID54679.1"/>
    <property type="molecule type" value="Genomic_DNA"/>
</dbReference>
<keyword evidence="3" id="KW-0808">Transferase</keyword>
<evidence type="ECO:0000256" key="1">
    <source>
        <dbReference type="ARBA" id="ARBA00012513"/>
    </source>
</evidence>
<dbReference type="PANTHER" id="PTHR43289:SF6">
    <property type="entry name" value="SERINE_THREONINE-PROTEIN KINASE NEKL-3"/>
    <property type="match status" value="1"/>
</dbReference>